<gene>
    <name evidence="2" type="ORF">RRG08_019199</name>
</gene>
<dbReference type="EMBL" id="JAWDGP010001203">
    <property type="protein sequence ID" value="KAK3793596.1"/>
    <property type="molecule type" value="Genomic_DNA"/>
</dbReference>
<reference evidence="2" key="1">
    <citation type="journal article" date="2023" name="G3 (Bethesda)">
        <title>A reference genome for the long-term kleptoplast-retaining sea slug Elysia crispata morphotype clarki.</title>
        <authorList>
            <person name="Eastman K.E."/>
            <person name="Pendleton A.L."/>
            <person name="Shaikh M.A."/>
            <person name="Suttiyut T."/>
            <person name="Ogas R."/>
            <person name="Tomko P."/>
            <person name="Gavelis G."/>
            <person name="Widhalm J.R."/>
            <person name="Wisecaver J.H."/>
        </authorList>
    </citation>
    <scope>NUCLEOTIDE SEQUENCE</scope>
    <source>
        <strain evidence="2">ECLA1</strain>
    </source>
</reference>
<keyword evidence="3" id="KW-1185">Reference proteome</keyword>
<comment type="caution">
    <text evidence="2">The sequence shown here is derived from an EMBL/GenBank/DDBJ whole genome shotgun (WGS) entry which is preliminary data.</text>
</comment>
<organism evidence="2 3">
    <name type="scientific">Elysia crispata</name>
    <name type="common">lettuce slug</name>
    <dbReference type="NCBI Taxonomy" id="231223"/>
    <lineage>
        <taxon>Eukaryota</taxon>
        <taxon>Metazoa</taxon>
        <taxon>Spiralia</taxon>
        <taxon>Lophotrochozoa</taxon>
        <taxon>Mollusca</taxon>
        <taxon>Gastropoda</taxon>
        <taxon>Heterobranchia</taxon>
        <taxon>Euthyneura</taxon>
        <taxon>Panpulmonata</taxon>
        <taxon>Sacoglossa</taxon>
        <taxon>Placobranchoidea</taxon>
        <taxon>Plakobranchidae</taxon>
        <taxon>Elysia</taxon>
    </lineage>
</organism>
<evidence type="ECO:0000313" key="2">
    <source>
        <dbReference type="EMBL" id="KAK3793596.1"/>
    </source>
</evidence>
<evidence type="ECO:0000313" key="3">
    <source>
        <dbReference type="Proteomes" id="UP001283361"/>
    </source>
</evidence>
<feature type="region of interest" description="Disordered" evidence="1">
    <location>
        <begin position="46"/>
        <end position="67"/>
    </location>
</feature>
<evidence type="ECO:0000256" key="1">
    <source>
        <dbReference type="SAM" id="MobiDB-lite"/>
    </source>
</evidence>
<dbReference type="Proteomes" id="UP001283361">
    <property type="component" value="Unassembled WGS sequence"/>
</dbReference>
<protein>
    <submittedName>
        <fullName evidence="2">Uncharacterized protein</fullName>
    </submittedName>
</protein>
<accession>A0AAE1AUL6</accession>
<sequence length="67" mass="7722">MTFCKRLWIPLYHTLPCLAKGRWPLSSNLTLGKCQKGQFRVWTQRSSSPTDVDHSANSMWTLPSRLS</sequence>
<name>A0AAE1AUL6_9GAST</name>
<proteinExistence type="predicted"/>
<dbReference type="AlphaFoldDB" id="A0AAE1AUL6"/>